<evidence type="ECO:0000313" key="2">
    <source>
        <dbReference type="Proteomes" id="UP000245626"/>
    </source>
</evidence>
<reference evidence="1 2" key="1">
    <citation type="journal article" date="2018" name="Mol. Biol. Evol.">
        <title>Broad Genomic Sampling Reveals a Smut Pathogenic Ancestry of the Fungal Clade Ustilaginomycotina.</title>
        <authorList>
            <person name="Kijpornyongpan T."/>
            <person name="Mondo S.J."/>
            <person name="Barry K."/>
            <person name="Sandor L."/>
            <person name="Lee J."/>
            <person name="Lipzen A."/>
            <person name="Pangilinan J."/>
            <person name="LaButti K."/>
            <person name="Hainaut M."/>
            <person name="Henrissat B."/>
            <person name="Grigoriev I.V."/>
            <person name="Spatafora J.W."/>
            <person name="Aime M.C."/>
        </authorList>
    </citation>
    <scope>NUCLEOTIDE SEQUENCE [LARGE SCALE GENOMIC DNA]</scope>
    <source>
        <strain evidence="1 2">SA 807</strain>
    </source>
</reference>
<protein>
    <submittedName>
        <fullName evidence="1">Uncharacterized protein</fullName>
    </submittedName>
</protein>
<dbReference type="EMBL" id="KZ819862">
    <property type="protein sequence ID" value="PWN51199.1"/>
    <property type="molecule type" value="Genomic_DNA"/>
</dbReference>
<sequence length="966" mass="106369">MSRSNRSTGWIRAADRPLPSKSESPKPTLTLTSSDFLDHQSAAARTATSKAFRSPLSVCNSGSPPSPNADPSQILHPRTRRDHDHVQHPLSSLTTTTTPVRSSRPRKSHLGNKQTSISAFFSPLGRNNDVSLASKSVSENQDDAACKENLAPSDHLSRRAEKRKWLPQGDSAAVHLQGDGSPDRRQGLIKVLITPCPNRSPLARLNPDLGSQRESNSSPGLGLGKLLGPAPSSSFIPIAKQTRTLSNADGADPAQSFRGEDYPDNTPFLHESLSQSQDFAWQVKAAPLLPEYQRLAGMKEEDIMALQRERMSKQLKTAHARMMGAAPRLRNASGEKPRPTKVPSPEPMAASGLQYVPARILRAQNQAQSVVSPCDLDPRDKVSVSVGKEGKRQRIKSKPSISAQRQSISPSLTPKELLRSPTTKRRVYALETQNTSLREVGENRVETTENWDKSMAKSSSPLTELSSESDLPPCSESLERRQRDLPSGRYVQAQPERDSSFESSRSFGSSHTSFAYGHDETYRESMGDEPLDTPARITRWRQAAIEATRNISRAQNEGMADRKGHLLEDGESQETEVFCWEEESDAVTNDDDDALGHSHSPPCLDETQPLAWKSDPGGSIASDRSEEPNTPRGESFVKEPRPYETPSREDLLRAIPRTSTEDHCSDSIVRPERSGLRAQDHVPSSQSQPPFASSTLPPTSTRARGLQHATETSHPITLASESRIHNFESVSKALQQSQAEEHRRQLRELSGKDGEAQASLLDFGFDKPVIKRRSKPGRQERESYLARDSRRHDLRLDADRKYELSDDDHFSSESDFDCRSPSALTPRLLDSNDMPLMGAEEEEAVSQSASRITQSSETLSPSAEQRWWAEITAKTARELHSTDLRGSNIDDDNETQPLEFADDSLADQVDHPLAFPLSPRGQGAKLTNSSSPSALANSSQESKVWIPGISMAGADSVVKSFLAGEF</sequence>
<accession>A0ACD0NZG9</accession>
<organism evidence="1 2">
    <name type="scientific">Violaceomyces palustris</name>
    <dbReference type="NCBI Taxonomy" id="1673888"/>
    <lineage>
        <taxon>Eukaryota</taxon>
        <taxon>Fungi</taxon>
        <taxon>Dikarya</taxon>
        <taxon>Basidiomycota</taxon>
        <taxon>Ustilaginomycotina</taxon>
        <taxon>Ustilaginomycetes</taxon>
        <taxon>Violaceomycetales</taxon>
        <taxon>Violaceomycetaceae</taxon>
        <taxon>Violaceomyces</taxon>
    </lineage>
</organism>
<evidence type="ECO:0000313" key="1">
    <source>
        <dbReference type="EMBL" id="PWN51199.1"/>
    </source>
</evidence>
<proteinExistence type="predicted"/>
<gene>
    <name evidence="1" type="ORF">IE53DRAFT_60439</name>
</gene>
<dbReference type="Proteomes" id="UP000245626">
    <property type="component" value="Unassembled WGS sequence"/>
</dbReference>
<keyword evidence="2" id="KW-1185">Reference proteome</keyword>
<name>A0ACD0NZG9_9BASI</name>